<dbReference type="SUPFAM" id="SSF55729">
    <property type="entry name" value="Acyl-CoA N-acyltransferases (Nat)"/>
    <property type="match status" value="2"/>
</dbReference>
<dbReference type="OrthoDB" id="9773932at2"/>
<evidence type="ECO:0000313" key="3">
    <source>
        <dbReference type="Proteomes" id="UP000321523"/>
    </source>
</evidence>
<dbReference type="PANTHER" id="PTHR36174:SF1">
    <property type="entry name" value="LIPID II:GLYCINE GLYCYLTRANSFERASE"/>
    <property type="match status" value="1"/>
</dbReference>
<dbReference type="Proteomes" id="UP000321523">
    <property type="component" value="Unassembled WGS sequence"/>
</dbReference>
<dbReference type="InterPro" id="IPR017469">
    <property type="entry name" value="PEP-CTERM_FemAB-rel"/>
</dbReference>
<dbReference type="InterPro" id="IPR038740">
    <property type="entry name" value="BioF2-like_GNAT_dom"/>
</dbReference>
<dbReference type="InterPro" id="IPR050644">
    <property type="entry name" value="PG_Glycine_Bridge_Synth"/>
</dbReference>
<dbReference type="Gene3D" id="3.40.630.30">
    <property type="match status" value="1"/>
</dbReference>
<proteinExistence type="predicted"/>
<name>A0A512E2A0_9PROT</name>
<evidence type="ECO:0000313" key="2">
    <source>
        <dbReference type="EMBL" id="GEO42858.1"/>
    </source>
</evidence>
<dbReference type="InterPro" id="IPR016181">
    <property type="entry name" value="Acyl_CoA_acyltransferase"/>
</dbReference>
<feature type="domain" description="BioF2-like acetyltransferase" evidence="1">
    <location>
        <begin position="155"/>
        <end position="287"/>
    </location>
</feature>
<dbReference type="RefSeq" id="WP_044436573.1">
    <property type="nucleotide sequence ID" value="NZ_BJYZ01000052.1"/>
</dbReference>
<dbReference type="Pfam" id="PF13480">
    <property type="entry name" value="Acetyltransf_6"/>
    <property type="match status" value="1"/>
</dbReference>
<keyword evidence="3" id="KW-1185">Reference proteome</keyword>
<sequence>MTAMVDIKPLDTAAEPAWEAFVEAAPDATFFHRAGWARVIAKAYGHPTYFRYASRGGRIVGVLPLVHVKSPLFGNALISTGFCTFGGIAATDPGAALALAKDAAELGRSLGVDHVELRHTTALPIDWTVKSELYAAFRRPMDADIGVTWGQLPQQKRQELRRSIKSGLRQQVGPDLLDEFFRIYGTSVRNLGTPVYPRRFFAAIAEEFLDAVELAVVHGSAGPVSAVMAFYFRDRVCPYFAGGLPEARTEHAYDFMYWALMDRATERGSRLFDFGRSKRGTGAFDYKLSWGFEPETLHYQFHLVKGRELPNVNPLNPKFRVMVETWKRLPLPVANLLGPVIARQIG</sequence>
<organism evidence="2 3">
    <name type="scientific">Skermanella aerolata</name>
    <dbReference type="NCBI Taxonomy" id="393310"/>
    <lineage>
        <taxon>Bacteria</taxon>
        <taxon>Pseudomonadati</taxon>
        <taxon>Pseudomonadota</taxon>
        <taxon>Alphaproteobacteria</taxon>
        <taxon>Rhodospirillales</taxon>
        <taxon>Azospirillaceae</taxon>
        <taxon>Skermanella</taxon>
    </lineage>
</organism>
<evidence type="ECO:0000259" key="1">
    <source>
        <dbReference type="Pfam" id="PF13480"/>
    </source>
</evidence>
<dbReference type="AlphaFoldDB" id="A0A512E2A0"/>
<dbReference type="EMBL" id="BJYZ01000052">
    <property type="protein sequence ID" value="GEO42858.1"/>
    <property type="molecule type" value="Genomic_DNA"/>
</dbReference>
<gene>
    <name evidence="2" type="ORF">SAE02_70060</name>
</gene>
<protein>
    <submittedName>
        <fullName evidence="2">Peptidoglycan bridge formation protein FemAB</fullName>
    </submittedName>
</protein>
<dbReference type="PANTHER" id="PTHR36174">
    <property type="entry name" value="LIPID II:GLYCINE GLYCYLTRANSFERASE"/>
    <property type="match status" value="1"/>
</dbReference>
<reference evidence="2 3" key="1">
    <citation type="submission" date="2019-07" db="EMBL/GenBank/DDBJ databases">
        <title>Whole genome shotgun sequence of Skermanella aerolata NBRC 106429.</title>
        <authorList>
            <person name="Hosoyama A."/>
            <person name="Uohara A."/>
            <person name="Ohji S."/>
            <person name="Ichikawa N."/>
        </authorList>
    </citation>
    <scope>NUCLEOTIDE SEQUENCE [LARGE SCALE GENOMIC DNA]</scope>
    <source>
        <strain evidence="2 3">NBRC 106429</strain>
    </source>
</reference>
<accession>A0A512E2A0</accession>
<comment type="caution">
    <text evidence="2">The sequence shown here is derived from an EMBL/GenBank/DDBJ whole genome shotgun (WGS) entry which is preliminary data.</text>
</comment>
<dbReference type="NCBIfam" id="TIGR03019">
    <property type="entry name" value="pepcterm_femAB"/>
    <property type="match status" value="1"/>
</dbReference>